<protein>
    <recommendedName>
        <fullName evidence="3">D-aminoacyl-tRNA deacylase</fullName>
        <ecNumber evidence="3">3.1.1.96</ecNumber>
    </recommendedName>
</protein>
<dbReference type="GO" id="GO:0005737">
    <property type="term" value="C:cytoplasm"/>
    <property type="evidence" value="ECO:0007669"/>
    <property type="project" value="UniProtKB-SubCell"/>
</dbReference>
<comment type="catalytic activity">
    <reaction evidence="7">
        <text>a D-aminoacyl-tRNA + H2O = a tRNA + a D-alpha-amino acid + H(+)</text>
        <dbReference type="Rhea" id="RHEA:13953"/>
        <dbReference type="Rhea" id="RHEA-COMP:10123"/>
        <dbReference type="Rhea" id="RHEA-COMP:10124"/>
        <dbReference type="ChEBI" id="CHEBI:15377"/>
        <dbReference type="ChEBI" id="CHEBI:15378"/>
        <dbReference type="ChEBI" id="CHEBI:59871"/>
        <dbReference type="ChEBI" id="CHEBI:78442"/>
        <dbReference type="ChEBI" id="CHEBI:79333"/>
        <dbReference type="EC" id="3.1.1.96"/>
    </reaction>
</comment>
<evidence type="ECO:0000256" key="7">
    <source>
        <dbReference type="ARBA" id="ARBA00048018"/>
    </source>
</evidence>
<evidence type="ECO:0000256" key="4">
    <source>
        <dbReference type="ARBA" id="ARBA00022490"/>
    </source>
</evidence>
<sequence length="252" mass="27866">MLITCVCFMAYFVSFSDDLFSNSAVFLMDTSFCCSGLIKYPGSSVTRLWLAGKTGPVMLCVDILITDQHFLPGCTRLSPWFDSCEQVVIHVLPLGFPFTCREQCCTSAQLLVEHGCSDKVNIGKGLIVYIAFLNECPDSKLSKIADTICSVKLVANDDGILQSVVDYPCDLLIVPQYCLGGKLKGKCFQYHGALDKQKSETLYSSLVALCKSKLEESEKWSGSPTKFYYGTYGIRQILSTATSGPFFHFVDF</sequence>
<evidence type="ECO:0000256" key="3">
    <source>
        <dbReference type="ARBA" id="ARBA00013056"/>
    </source>
</evidence>
<dbReference type="InterPro" id="IPR003732">
    <property type="entry name" value="Daa-tRNA_deacyls_DTD"/>
</dbReference>
<dbReference type="PANTHER" id="PTHR10472:SF1">
    <property type="entry name" value="D-AMINOACYL-TRNA DEACYLASE 2"/>
    <property type="match status" value="1"/>
</dbReference>
<dbReference type="SUPFAM" id="SSF69500">
    <property type="entry name" value="DTD-like"/>
    <property type="match status" value="1"/>
</dbReference>
<evidence type="ECO:0000256" key="6">
    <source>
        <dbReference type="ARBA" id="ARBA00047676"/>
    </source>
</evidence>
<dbReference type="GO" id="GO:0051500">
    <property type="term" value="F:D-tyrosyl-tRNA(Tyr) deacylase activity"/>
    <property type="evidence" value="ECO:0007669"/>
    <property type="project" value="TreeGrafter"/>
</dbReference>
<proteinExistence type="predicted"/>
<dbReference type="Pfam" id="PF02580">
    <property type="entry name" value="Tyr_Deacylase"/>
    <property type="match status" value="1"/>
</dbReference>
<comment type="catalytic activity">
    <reaction evidence="6">
        <text>glycyl-tRNA(Ala) + H2O = tRNA(Ala) + glycine + H(+)</text>
        <dbReference type="Rhea" id="RHEA:53744"/>
        <dbReference type="Rhea" id="RHEA-COMP:9657"/>
        <dbReference type="Rhea" id="RHEA-COMP:13640"/>
        <dbReference type="ChEBI" id="CHEBI:15377"/>
        <dbReference type="ChEBI" id="CHEBI:15378"/>
        <dbReference type="ChEBI" id="CHEBI:57305"/>
        <dbReference type="ChEBI" id="CHEBI:78442"/>
        <dbReference type="ChEBI" id="CHEBI:78522"/>
        <dbReference type="EC" id="3.1.1.96"/>
    </reaction>
</comment>
<evidence type="ECO:0000256" key="1">
    <source>
        <dbReference type="ARBA" id="ARBA00004496"/>
    </source>
</evidence>
<comment type="subcellular location">
    <subcellularLocation>
        <location evidence="1">Cytoplasm</location>
    </subcellularLocation>
</comment>
<dbReference type="AlphaFoldDB" id="A0A8T1MRW4"/>
<dbReference type="InterPro" id="IPR023509">
    <property type="entry name" value="DTD-like_sf"/>
</dbReference>
<dbReference type="Proteomes" id="UP000286415">
    <property type="component" value="Unassembled WGS sequence"/>
</dbReference>
<evidence type="ECO:0000256" key="2">
    <source>
        <dbReference type="ARBA" id="ARBA00011738"/>
    </source>
</evidence>
<name>A0A8T1MRW4_CLOSI</name>
<dbReference type="Gene3D" id="3.50.80.10">
    <property type="entry name" value="D-tyrosyl-tRNA(Tyr) deacylase"/>
    <property type="match status" value="1"/>
</dbReference>
<keyword evidence="5" id="KW-0378">Hydrolase</keyword>
<keyword evidence="4" id="KW-0963">Cytoplasm</keyword>
<comment type="subunit">
    <text evidence="2">Homodimer.</text>
</comment>
<accession>A0A8T1MRW4</accession>
<dbReference type="PANTHER" id="PTHR10472">
    <property type="entry name" value="D-TYROSYL-TRNA TYR DEACYLASE"/>
    <property type="match status" value="1"/>
</dbReference>
<comment type="caution">
    <text evidence="8">The sequence shown here is derived from an EMBL/GenBank/DDBJ whole genome shotgun (WGS) entry which is preliminary data.</text>
</comment>
<gene>
    <name evidence="8" type="ORF">CSKR_111295</name>
</gene>
<evidence type="ECO:0000313" key="8">
    <source>
        <dbReference type="EMBL" id="KAG5451913.1"/>
    </source>
</evidence>
<dbReference type="EC" id="3.1.1.96" evidence="3"/>
<keyword evidence="9" id="KW-1185">Reference proteome</keyword>
<dbReference type="OrthoDB" id="275783at2759"/>
<evidence type="ECO:0000256" key="5">
    <source>
        <dbReference type="ARBA" id="ARBA00022801"/>
    </source>
</evidence>
<organism evidence="8 9">
    <name type="scientific">Clonorchis sinensis</name>
    <name type="common">Chinese liver fluke</name>
    <dbReference type="NCBI Taxonomy" id="79923"/>
    <lineage>
        <taxon>Eukaryota</taxon>
        <taxon>Metazoa</taxon>
        <taxon>Spiralia</taxon>
        <taxon>Lophotrochozoa</taxon>
        <taxon>Platyhelminthes</taxon>
        <taxon>Trematoda</taxon>
        <taxon>Digenea</taxon>
        <taxon>Opisthorchiida</taxon>
        <taxon>Opisthorchiata</taxon>
        <taxon>Opisthorchiidae</taxon>
        <taxon>Clonorchis</taxon>
    </lineage>
</organism>
<reference evidence="8 9" key="1">
    <citation type="journal article" date="2018" name="Biotechnol. Adv.">
        <title>Improved genomic resources and new bioinformatic workflow for the carcinogenic parasite Clonorchis sinensis: Biotechnological implications.</title>
        <authorList>
            <person name="Wang D."/>
            <person name="Korhonen P.K."/>
            <person name="Gasser R.B."/>
            <person name="Young N.D."/>
        </authorList>
    </citation>
    <scope>NUCLEOTIDE SEQUENCE [LARGE SCALE GENOMIC DNA]</scope>
    <source>
        <strain evidence="8">Cs-k2</strain>
    </source>
</reference>
<dbReference type="EMBL" id="NIRI02000042">
    <property type="protein sequence ID" value="KAG5451913.1"/>
    <property type="molecule type" value="Genomic_DNA"/>
</dbReference>
<reference evidence="8 9" key="2">
    <citation type="journal article" date="2021" name="Genomics">
        <title>High-quality reference genome for Clonorchis sinensis.</title>
        <authorList>
            <person name="Young N.D."/>
            <person name="Stroehlein A.J."/>
            <person name="Kinkar L."/>
            <person name="Wang T."/>
            <person name="Sohn W.M."/>
            <person name="Chang B.C.H."/>
            <person name="Kaur P."/>
            <person name="Weisz D."/>
            <person name="Dudchenko O."/>
            <person name="Aiden E.L."/>
            <person name="Korhonen P.K."/>
            <person name="Gasser R.B."/>
        </authorList>
    </citation>
    <scope>NUCLEOTIDE SEQUENCE [LARGE SCALE GENOMIC DNA]</scope>
    <source>
        <strain evidence="8">Cs-k2</strain>
    </source>
</reference>
<evidence type="ECO:0000313" key="9">
    <source>
        <dbReference type="Proteomes" id="UP000286415"/>
    </source>
</evidence>